<feature type="region of interest" description="Disordered" evidence="2">
    <location>
        <begin position="405"/>
        <end position="438"/>
    </location>
</feature>
<evidence type="ECO:0000256" key="2">
    <source>
        <dbReference type="SAM" id="MobiDB-lite"/>
    </source>
</evidence>
<protein>
    <submittedName>
        <fullName evidence="3">Uncharacterized protein</fullName>
    </submittedName>
</protein>
<evidence type="ECO:0000256" key="1">
    <source>
        <dbReference type="SAM" id="Coils"/>
    </source>
</evidence>
<dbReference type="SUPFAM" id="SSF117281">
    <property type="entry name" value="Kelch motif"/>
    <property type="match status" value="1"/>
</dbReference>
<dbReference type="EMBL" id="OOIL02000262">
    <property type="protein sequence ID" value="VFQ63088.1"/>
    <property type="molecule type" value="Genomic_DNA"/>
</dbReference>
<accession>A0A484KDZ6</accession>
<sequence length="482" mass="54455">MAMALSESPIKIFILVEYEIKEMAHSLFMIDLPTDLIQQKVDLEDGFEEISPVWTFPENKFLNNTEFVKLGSEIYLFGGRSLGLVPSLDRHTHLQTTVQVLDTNNPEKGLQRVAPMNAIKERNCAFVADGMIYTLGAAVESSECGMSGCFERYSPQLDKWEVLPDPPLSLELLSCADWTSHATVVGRKVFIGSHWHDLYLIFNLDTQRWDKVPPTSVAQYFPYGAICVENSLYHMREKGAVRQCMVFDRGCGYEPLHIVKRGPLPKPITSSSKGILNLKNALLNRDKVQVLATSTELEGNDETFFTHSSFNPWRELLHLGGSFFCYVVAAEVMDNEDGTSLDPHTRFFWIKVFKEVKGESGAAEFLPLASFFYKFRADFPTYSEMIRCCAVGHVPDSWSNLLPKKQQESRKRTVKRTATTTSLQEKQESSGSKDVQTEGHDQAADAVAVCNLKKLLAAQEEEIRRLKDELARLAKNKNMLMV</sequence>
<dbReference type="InterPro" id="IPR015915">
    <property type="entry name" value="Kelch-typ_b-propeller"/>
</dbReference>
<evidence type="ECO:0000313" key="4">
    <source>
        <dbReference type="Proteomes" id="UP000595140"/>
    </source>
</evidence>
<keyword evidence="1" id="KW-0175">Coiled coil</keyword>
<name>A0A484KDZ6_9ASTE</name>
<organism evidence="3 4">
    <name type="scientific">Cuscuta campestris</name>
    <dbReference type="NCBI Taxonomy" id="132261"/>
    <lineage>
        <taxon>Eukaryota</taxon>
        <taxon>Viridiplantae</taxon>
        <taxon>Streptophyta</taxon>
        <taxon>Embryophyta</taxon>
        <taxon>Tracheophyta</taxon>
        <taxon>Spermatophyta</taxon>
        <taxon>Magnoliopsida</taxon>
        <taxon>eudicotyledons</taxon>
        <taxon>Gunneridae</taxon>
        <taxon>Pentapetalae</taxon>
        <taxon>asterids</taxon>
        <taxon>lamiids</taxon>
        <taxon>Solanales</taxon>
        <taxon>Convolvulaceae</taxon>
        <taxon>Cuscuteae</taxon>
        <taxon>Cuscuta</taxon>
        <taxon>Cuscuta subgen. Grammica</taxon>
        <taxon>Cuscuta sect. Cleistogrammica</taxon>
    </lineage>
</organism>
<proteinExistence type="predicted"/>
<dbReference type="AlphaFoldDB" id="A0A484KDZ6"/>
<reference evidence="3 4" key="1">
    <citation type="submission" date="2018-04" db="EMBL/GenBank/DDBJ databases">
        <authorList>
            <person name="Vogel A."/>
        </authorList>
    </citation>
    <scope>NUCLEOTIDE SEQUENCE [LARGE SCALE GENOMIC DNA]</scope>
</reference>
<evidence type="ECO:0000313" key="3">
    <source>
        <dbReference type="EMBL" id="VFQ63088.1"/>
    </source>
</evidence>
<gene>
    <name evidence="3" type="ORF">CCAM_LOCUS4864</name>
</gene>
<dbReference type="OrthoDB" id="1613012at2759"/>
<feature type="coiled-coil region" evidence="1">
    <location>
        <begin position="449"/>
        <end position="476"/>
    </location>
</feature>
<keyword evidence="4" id="KW-1185">Reference proteome</keyword>
<dbReference type="Gene3D" id="2.120.10.80">
    <property type="entry name" value="Kelch-type beta propeller"/>
    <property type="match status" value="1"/>
</dbReference>
<dbReference type="Proteomes" id="UP000595140">
    <property type="component" value="Unassembled WGS sequence"/>
</dbReference>